<evidence type="ECO:0000313" key="2">
    <source>
        <dbReference type="EMBL" id="SFU70295.1"/>
    </source>
</evidence>
<evidence type="ECO:0000313" key="3">
    <source>
        <dbReference type="Proteomes" id="UP000198817"/>
    </source>
</evidence>
<dbReference type="InterPro" id="IPR038071">
    <property type="entry name" value="UROD/MetE-like_sf"/>
</dbReference>
<dbReference type="CDD" id="cd03465">
    <property type="entry name" value="URO-D_like"/>
    <property type="match status" value="1"/>
</dbReference>
<dbReference type="InterPro" id="IPR052024">
    <property type="entry name" value="Methanogen_methyltrans"/>
</dbReference>
<gene>
    <name evidence="2" type="ORF">SAMN05216508_1388</name>
</gene>
<proteinExistence type="predicted"/>
<dbReference type="OrthoDB" id="9780425at2"/>
<name>A0A1I7IBD8_9FIRM</name>
<keyword evidence="3" id="KW-1185">Reference proteome</keyword>
<dbReference type="InterPro" id="IPR000257">
    <property type="entry name" value="Uroporphyrinogen_deCOase"/>
</dbReference>
<dbReference type="GO" id="GO:0006779">
    <property type="term" value="P:porphyrin-containing compound biosynthetic process"/>
    <property type="evidence" value="ECO:0007669"/>
    <property type="project" value="InterPro"/>
</dbReference>
<organism evidence="2 3">
    <name type="scientific">Eubacterium pyruvativorans</name>
    <dbReference type="NCBI Taxonomy" id="155865"/>
    <lineage>
        <taxon>Bacteria</taxon>
        <taxon>Bacillati</taxon>
        <taxon>Bacillota</taxon>
        <taxon>Clostridia</taxon>
        <taxon>Eubacteriales</taxon>
        <taxon>Eubacteriaceae</taxon>
        <taxon>Eubacterium</taxon>
    </lineage>
</organism>
<evidence type="ECO:0000259" key="1">
    <source>
        <dbReference type="Pfam" id="PF01208"/>
    </source>
</evidence>
<reference evidence="2 3" key="1">
    <citation type="submission" date="2016-10" db="EMBL/GenBank/DDBJ databases">
        <authorList>
            <person name="de Groot N.N."/>
        </authorList>
    </citation>
    <scope>NUCLEOTIDE SEQUENCE [LARGE SCALE GENOMIC DNA]</scope>
    <source>
        <strain evidence="2 3">KHGC13</strain>
    </source>
</reference>
<sequence>MELIRTEMTPLERAKAYAAGEEVDRIPTTLSEGETIPPLYGYKMHDYYFSADVMVDVESRMIEDFDSDNAGMGLGLRTMVEALGTELAYPDNSVSYIVKPGMQDFSDLDHMELPDVRKDGRFPIITEAFRRLIDQYGDVRGFGSGLAGPFTTAAELIGTEKFLIATVKNKEEVHRLLQFTTDCIVQCCRDLNEMLGIKFMLSEPMGAKNLISKRQFKEFFLPYLEQAVRRMNEFQGSTGLHICGQTRDRWQEIADSGVSSFWMDNCESLKDFRDQFGGQVALTGNISPVDILKNGAPEEIETEIIRAIGEAGDNPMGYTLCPGCTTPMGTTKENMIAFMNAAAVYGKGARKGVMPKGMAGRL</sequence>
<dbReference type="EMBL" id="FPBT01000038">
    <property type="protein sequence ID" value="SFU70295.1"/>
    <property type="molecule type" value="Genomic_DNA"/>
</dbReference>
<dbReference type="STRING" id="155865.SAMN05216515_1425"/>
<protein>
    <submittedName>
        <fullName evidence="2">Uroporphyrinogen decarboxylase</fullName>
    </submittedName>
</protein>
<feature type="domain" description="Uroporphyrinogen decarboxylase (URO-D)" evidence="1">
    <location>
        <begin position="10"/>
        <end position="342"/>
    </location>
</feature>
<dbReference type="SUPFAM" id="SSF51726">
    <property type="entry name" value="UROD/MetE-like"/>
    <property type="match status" value="1"/>
</dbReference>
<accession>A0A1I7IBD8</accession>
<dbReference type="Pfam" id="PF01208">
    <property type="entry name" value="URO-D"/>
    <property type="match status" value="1"/>
</dbReference>
<dbReference type="Gene3D" id="3.20.20.210">
    <property type="match status" value="1"/>
</dbReference>
<dbReference type="Proteomes" id="UP000198817">
    <property type="component" value="Unassembled WGS sequence"/>
</dbReference>
<dbReference type="RefSeq" id="WP_090472136.1">
    <property type="nucleotide sequence ID" value="NZ_CACWQI010000004.1"/>
</dbReference>
<dbReference type="AlphaFoldDB" id="A0A1I7IBD8"/>
<dbReference type="GO" id="GO:0004853">
    <property type="term" value="F:uroporphyrinogen decarboxylase activity"/>
    <property type="evidence" value="ECO:0007669"/>
    <property type="project" value="InterPro"/>
</dbReference>
<dbReference type="PANTHER" id="PTHR47099">
    <property type="entry name" value="METHYLCOBAMIDE:COM METHYLTRANSFERASE MTBA"/>
    <property type="match status" value="1"/>
</dbReference>
<dbReference type="PANTHER" id="PTHR47099:SF1">
    <property type="entry name" value="METHYLCOBAMIDE:COM METHYLTRANSFERASE MTBA"/>
    <property type="match status" value="1"/>
</dbReference>